<dbReference type="PANTHER" id="PTHR46844:SF1">
    <property type="entry name" value="SLR5058 PROTEIN"/>
    <property type="match status" value="1"/>
</dbReference>
<feature type="domain" description="NACHT" evidence="3">
    <location>
        <begin position="271"/>
        <end position="429"/>
    </location>
</feature>
<dbReference type="InterPro" id="IPR007111">
    <property type="entry name" value="NACHT_NTPase"/>
</dbReference>
<gene>
    <name evidence="4" type="ORF">Aca07nite_39050</name>
</gene>
<dbReference type="Gene3D" id="3.40.50.300">
    <property type="entry name" value="P-loop containing nucleotide triphosphate hydrolases"/>
    <property type="match status" value="1"/>
</dbReference>
<dbReference type="PROSITE" id="PS50837">
    <property type="entry name" value="NACHT"/>
    <property type="match status" value="1"/>
</dbReference>
<evidence type="ECO:0000256" key="1">
    <source>
        <dbReference type="ARBA" id="ARBA00022741"/>
    </source>
</evidence>
<sequence>MAVPVEKALSAAVGPIARRLWQDMMKVPPGAGLARGPMRLDRRVPFAPSRKELQEPEIERLATKLGRRLSEFRQIEYPSVSDGDFAAAVSAAGAAFARVAPLDIDMIFDVDIDPDRLTDRVAADGANRDHRRRMGEAEGKVYDLVLRQIAVHIVEFFTSRPEFLLRAQVEQIRRAGRQQDLLHAMAATPTTSRDDYVRFEQQYGEAVSRRMNRIRIYGFATDRFHEQLGREHALDTAYVPLRMAPADRSIDVDAPVPVRGRLVGEVFATHPRLLVTGSAGSGKTTALQWLALAAVGALDSPAELQRGLVPFHLSLRRVSATAHFPRPEDFLTDIAPMLAGDMPRGWVHDCLRTGRAVVLVDGIDEVPRDRRAEALEWVRQLVEQWDRARYVITSRPAALEAAWQQLEDFVSYELLPLSPAEAATLLVRWRETVPLDEWMASAVDRLVEQLPLDSRLATLMRNPALCALAARVSADRFTFPSSVLELCKASIDMLVETRDVARGLDVVEGSFLHYEDRIFVLGRLAWWMTRNDVDSLGLDELVDRVRDIAVTVSAGPADIRRFAEPADVRHARGIVQYLLVRSGVITTTGRDEVEFTIDVLRHYLSAVGALDSGDERLLVKYAEEGAWDEVVVFAIAVQLSRERRSSLAEALVDRAESRPDVAQDILRLVGAGIAEAPTVKEIHQILHRLLPVRGVEQAGDLAACGPALLPLLADHDARLESTAAGIVRTAALIGGPNALTVIERFRDDSRPGVVAELLGGWSRFPLETYAQQILAGTAVEEVAVSIDDKTYLGSLTHLHRLRRLRCVKAFDDASVVGAFFGRLKQLTFEGCHMLRDLGPLRGAGLDRLVIRDCPADLSTLDASATAELRLVFATFGPALRTLDPRVNLTHLELAPTAGRLDLTTLEPHHGLRRLVTVGWPSGTEFAVLAGLPDLRELHIAAAVIDDFSPLQELTQLQELHISFYAAPANAEALSRLASLSRLQLDYLGFGEMPFTAPVTAPRP</sequence>
<protein>
    <submittedName>
        <fullName evidence="4">ATP-binding protein</fullName>
    </submittedName>
</protein>
<dbReference type="SUPFAM" id="SSF52540">
    <property type="entry name" value="P-loop containing nucleoside triphosphate hydrolases"/>
    <property type="match status" value="1"/>
</dbReference>
<accession>A0ABQ3WK57</accession>
<dbReference type="RefSeq" id="WP_204296906.1">
    <property type="nucleotide sequence ID" value="NZ_BAAAGQ010000006.1"/>
</dbReference>
<dbReference type="Gene3D" id="3.80.10.10">
    <property type="entry name" value="Ribonuclease Inhibitor"/>
    <property type="match status" value="1"/>
</dbReference>
<comment type="caution">
    <text evidence="4">The sequence shown here is derived from an EMBL/GenBank/DDBJ whole genome shotgun (WGS) entry which is preliminary data.</text>
</comment>
<dbReference type="SUPFAM" id="SSF52058">
    <property type="entry name" value="L domain-like"/>
    <property type="match status" value="1"/>
</dbReference>
<dbReference type="InterPro" id="IPR032675">
    <property type="entry name" value="LRR_dom_sf"/>
</dbReference>
<evidence type="ECO:0000313" key="4">
    <source>
        <dbReference type="EMBL" id="GID46630.1"/>
    </source>
</evidence>
<dbReference type="EMBL" id="BOMF01000076">
    <property type="protein sequence ID" value="GID46630.1"/>
    <property type="molecule type" value="Genomic_DNA"/>
</dbReference>
<dbReference type="Pfam" id="PF05729">
    <property type="entry name" value="NACHT"/>
    <property type="match status" value="1"/>
</dbReference>
<dbReference type="InterPro" id="IPR027417">
    <property type="entry name" value="P-loop_NTPase"/>
</dbReference>
<evidence type="ECO:0000259" key="3">
    <source>
        <dbReference type="PROSITE" id="PS50837"/>
    </source>
</evidence>
<dbReference type="Pfam" id="PF22733">
    <property type="entry name" value="NNH1"/>
    <property type="match status" value="1"/>
</dbReference>
<dbReference type="GO" id="GO:0005524">
    <property type="term" value="F:ATP binding"/>
    <property type="evidence" value="ECO:0007669"/>
    <property type="project" value="UniProtKB-KW"/>
</dbReference>
<keyword evidence="2 4" id="KW-0067">ATP-binding</keyword>
<reference evidence="4" key="1">
    <citation type="submission" date="2021-01" db="EMBL/GenBank/DDBJ databases">
        <title>Whole genome shotgun sequence of Actinoplanes capillaceus NBRC 16408.</title>
        <authorList>
            <person name="Komaki H."/>
            <person name="Tamura T."/>
        </authorList>
    </citation>
    <scope>NUCLEOTIDE SEQUENCE [LARGE SCALE GENOMIC DNA]</scope>
    <source>
        <strain evidence="4">NBRC 16408</strain>
    </source>
</reference>
<proteinExistence type="predicted"/>
<dbReference type="PANTHER" id="PTHR46844">
    <property type="entry name" value="SLR5058 PROTEIN"/>
    <property type="match status" value="1"/>
</dbReference>
<keyword evidence="1" id="KW-0547">Nucleotide-binding</keyword>
<organism evidence="4">
    <name type="scientific">Actinoplanes campanulatus</name>
    <dbReference type="NCBI Taxonomy" id="113559"/>
    <lineage>
        <taxon>Bacteria</taxon>
        <taxon>Bacillati</taxon>
        <taxon>Actinomycetota</taxon>
        <taxon>Actinomycetes</taxon>
        <taxon>Micromonosporales</taxon>
        <taxon>Micromonosporaceae</taxon>
        <taxon>Actinoplanes</taxon>
    </lineage>
</organism>
<name>A0ABQ3WK57_9ACTN</name>
<dbReference type="InterPro" id="IPR054547">
    <property type="entry name" value="NNH1"/>
</dbReference>
<evidence type="ECO:0000256" key="2">
    <source>
        <dbReference type="ARBA" id="ARBA00022840"/>
    </source>
</evidence>